<name>G3B932_CANTC</name>
<feature type="signal peptide" evidence="1">
    <location>
        <begin position="1"/>
        <end position="20"/>
    </location>
</feature>
<evidence type="ECO:0000313" key="2">
    <source>
        <dbReference type="EMBL" id="EGV62927.1"/>
    </source>
</evidence>
<gene>
    <name evidence="2" type="ORF">CANTEDRAFT_115913</name>
</gene>
<protein>
    <submittedName>
        <fullName evidence="2">Uncharacterized protein</fullName>
    </submittedName>
</protein>
<sequence length="187" mass="20301">MLLKSLLSVVAVCLQTVCSADTHVDSQPHSESFYLVALKLPSNAPTSAASDFSVQTSGFQYVVYDSDWDLVVNSSVDSTKYNVTGVINGDLSLSVAKYPGAFLAVQTHLEVTNNWSDSAGHFSIHFGNLLFDNSNNWVICQDATRNKNVLVPKQELDPSSCDCTTDVVVRAYSYTADGGLPDFPLHK</sequence>
<organism evidence="3">
    <name type="scientific">Candida tenuis (strain ATCC 10573 / BCRC 21748 / CBS 615 / JCM 9827 / NBRC 10315 / NRRL Y-1498 / VKM Y-70)</name>
    <name type="common">Yeast</name>
    <name type="synonym">Yamadazyma tenuis</name>
    <dbReference type="NCBI Taxonomy" id="590646"/>
    <lineage>
        <taxon>Eukaryota</taxon>
        <taxon>Fungi</taxon>
        <taxon>Dikarya</taxon>
        <taxon>Ascomycota</taxon>
        <taxon>Saccharomycotina</taxon>
        <taxon>Pichiomycetes</taxon>
        <taxon>Debaryomycetaceae</taxon>
        <taxon>Yamadazyma</taxon>
    </lineage>
</organism>
<keyword evidence="1" id="KW-0732">Signal</keyword>
<reference evidence="2 3" key="1">
    <citation type="journal article" date="2011" name="Proc. Natl. Acad. Sci. U.S.A.">
        <title>Comparative genomics of xylose-fermenting fungi for enhanced biofuel production.</title>
        <authorList>
            <person name="Wohlbach D.J."/>
            <person name="Kuo A."/>
            <person name="Sato T.K."/>
            <person name="Potts K.M."/>
            <person name="Salamov A.A."/>
            <person name="LaButti K.M."/>
            <person name="Sun H."/>
            <person name="Clum A."/>
            <person name="Pangilinan J.L."/>
            <person name="Lindquist E.A."/>
            <person name="Lucas S."/>
            <person name="Lapidus A."/>
            <person name="Jin M."/>
            <person name="Gunawan C."/>
            <person name="Balan V."/>
            <person name="Dale B.E."/>
            <person name="Jeffries T.W."/>
            <person name="Zinkel R."/>
            <person name="Barry K.W."/>
            <person name="Grigoriev I.V."/>
            <person name="Gasch A.P."/>
        </authorList>
    </citation>
    <scope>NUCLEOTIDE SEQUENCE [LARGE SCALE GENOMIC DNA]</scope>
    <source>
        <strain evidence="2">ATCC 10573</strain>
        <strain evidence="3">ATCC 10573 / BCRC 21748 / CBS 615 / JCM 9827 / NBRC 10315 / NRRL Y-1498 / VKM Y-70</strain>
    </source>
</reference>
<dbReference type="KEGG" id="cten:18248080"/>
<evidence type="ECO:0000256" key="1">
    <source>
        <dbReference type="SAM" id="SignalP"/>
    </source>
</evidence>
<proteinExistence type="predicted"/>
<dbReference type="EMBL" id="GL996527">
    <property type="protein sequence ID" value="EGV62927.1"/>
    <property type="molecule type" value="Genomic_DNA"/>
</dbReference>
<dbReference type="RefSeq" id="XP_006689098.1">
    <property type="nucleotide sequence ID" value="XM_006689035.1"/>
</dbReference>
<dbReference type="AlphaFoldDB" id="G3B932"/>
<dbReference type="OrthoDB" id="10623234at2759"/>
<dbReference type="GeneID" id="18248080"/>
<evidence type="ECO:0000313" key="3">
    <source>
        <dbReference type="Proteomes" id="UP000000707"/>
    </source>
</evidence>
<dbReference type="EMBL" id="GL996527">
    <property type="protein sequence ID" value="EGV62928.1"/>
    <property type="molecule type" value="Genomic_DNA"/>
</dbReference>
<accession>G3B932</accession>
<keyword evidence="3" id="KW-1185">Reference proteome</keyword>
<feature type="chain" id="PRO_5010833554" evidence="1">
    <location>
        <begin position="21"/>
        <end position="187"/>
    </location>
</feature>
<dbReference type="HOGENOM" id="CLU_1447489_0_0_1"/>
<dbReference type="Proteomes" id="UP000000707">
    <property type="component" value="Unassembled WGS sequence"/>
</dbReference>